<reference evidence="1 3" key="1">
    <citation type="submission" date="2017-02" db="EMBL/GenBank/DDBJ databases">
        <authorList>
            <person name="Varghese N."/>
            <person name="Submissions S."/>
        </authorList>
    </citation>
    <scope>NUCLEOTIDE SEQUENCE [LARGE SCALE GENOMIC DNA]</scope>
    <source>
        <strain evidence="1 3">DSM 16775</strain>
    </source>
</reference>
<gene>
    <name evidence="2" type="ORF">NCTC11212_01000</name>
    <name evidence="1" type="ORF">SAMN05421800_101123</name>
</gene>
<dbReference type="RefSeq" id="WP_079463421.1">
    <property type="nucleotide sequence ID" value="NZ_CP033934.1"/>
</dbReference>
<name>A0AAX2II46_9FLAO</name>
<evidence type="ECO:0000313" key="1">
    <source>
        <dbReference type="EMBL" id="SKB35475.1"/>
    </source>
</evidence>
<organism evidence="2 4">
    <name type="scientific">Chryseobacterium balustinum</name>
    <dbReference type="NCBI Taxonomy" id="246"/>
    <lineage>
        <taxon>Bacteria</taxon>
        <taxon>Pseudomonadati</taxon>
        <taxon>Bacteroidota</taxon>
        <taxon>Flavobacteriia</taxon>
        <taxon>Flavobacteriales</taxon>
        <taxon>Weeksellaceae</taxon>
        <taxon>Chryseobacterium group</taxon>
        <taxon>Chryseobacterium</taxon>
    </lineage>
</organism>
<dbReference type="EMBL" id="UAVR01000006">
    <property type="protein sequence ID" value="SQA88126.1"/>
    <property type="molecule type" value="Genomic_DNA"/>
</dbReference>
<reference evidence="2 4" key="2">
    <citation type="submission" date="2018-06" db="EMBL/GenBank/DDBJ databases">
        <authorList>
            <consortium name="Pathogen Informatics"/>
            <person name="Doyle S."/>
        </authorList>
    </citation>
    <scope>NUCLEOTIDE SEQUENCE [LARGE SCALE GENOMIC DNA]</scope>
    <source>
        <strain evidence="2 4">NCTC11212</strain>
    </source>
</reference>
<dbReference type="Proteomes" id="UP000251937">
    <property type="component" value="Unassembled WGS sequence"/>
</dbReference>
<dbReference type="AlphaFoldDB" id="A0AAX2II46"/>
<dbReference type="Pfam" id="PF13310">
    <property type="entry name" value="Virulence_RhuM"/>
    <property type="match status" value="1"/>
</dbReference>
<dbReference type="KEGG" id="cbp:EB354_20180"/>
<dbReference type="PANTHER" id="PTHR35810:SF1">
    <property type="entry name" value="CYTOPLASMIC PROTEIN"/>
    <property type="match status" value="1"/>
</dbReference>
<sequence length="340" mass="39291">MEENTSSFILYTTPKGDVRLNVLLQDESVWLTQKTIAELFGVDRSVITKHLGNIYETAELQKKSTSAKIAQVQQEGDRSVSREIEFYNLDAIISVGYRVNSTKATQFRIWATQTLKEYIIKGFILDDNRLKQGQTIFGKDYFKELLQRIRSIRASERRIYQQVTDIFAECSIDYDKNSEITKGFYAMVQNKFHYAITGKTAPEIIYSSANKARENMGLATWKNAPDGRILKQDVVVAKNYLQEKEIQQLERTVSGYFDYIEGLIERQNTFTMQQLAESVNKFLNFNEYKVLEGKGRISKVVADRKAVEEYGVFNKTQKIISDFDKEVKKIIPPKKGRKKL</sequence>
<evidence type="ECO:0000313" key="2">
    <source>
        <dbReference type="EMBL" id="SQA88126.1"/>
    </source>
</evidence>
<comment type="caution">
    <text evidence="2">The sequence shown here is derived from an EMBL/GenBank/DDBJ whole genome shotgun (WGS) entry which is preliminary data.</text>
</comment>
<accession>A0AAX2II46</accession>
<evidence type="ECO:0000313" key="4">
    <source>
        <dbReference type="Proteomes" id="UP000251937"/>
    </source>
</evidence>
<keyword evidence="3" id="KW-1185">Reference proteome</keyword>
<protein>
    <submittedName>
        <fullName evidence="1">Uncharacterized conserved protein</fullName>
    </submittedName>
    <submittedName>
        <fullName evidence="2">Virulence protein</fullName>
    </submittedName>
</protein>
<dbReference type="PIRSF" id="PIRSF015268">
    <property type="entry name" value="Virulence_RhuM"/>
    <property type="match status" value="1"/>
</dbReference>
<dbReference type="Proteomes" id="UP000190669">
    <property type="component" value="Unassembled WGS sequence"/>
</dbReference>
<dbReference type="EMBL" id="FUZE01000001">
    <property type="protein sequence ID" value="SKB35475.1"/>
    <property type="molecule type" value="Genomic_DNA"/>
</dbReference>
<evidence type="ECO:0000313" key="3">
    <source>
        <dbReference type="Proteomes" id="UP000190669"/>
    </source>
</evidence>
<dbReference type="PANTHER" id="PTHR35810">
    <property type="entry name" value="CYTOPLASMIC PROTEIN-RELATED"/>
    <property type="match status" value="1"/>
</dbReference>
<proteinExistence type="predicted"/>
<dbReference type="InterPro" id="IPR011204">
    <property type="entry name" value="Virulence_RhuM-like"/>
</dbReference>